<evidence type="ECO:0000256" key="2">
    <source>
        <dbReference type="SAM" id="Phobius"/>
    </source>
</evidence>
<evidence type="ECO:0008006" key="5">
    <source>
        <dbReference type="Google" id="ProtNLM"/>
    </source>
</evidence>
<evidence type="ECO:0000313" key="4">
    <source>
        <dbReference type="Proteomes" id="UP000177152"/>
    </source>
</evidence>
<name>A0A1G2K5Q2_9BACT</name>
<protein>
    <recommendedName>
        <fullName evidence="5">DUF4446 domain-containing protein</fullName>
    </recommendedName>
</protein>
<keyword evidence="2" id="KW-0812">Transmembrane</keyword>
<sequence length="155" mass="17057">MAFTSQNLTIAAIAVLALFSGVLLVLTLGMKKKWNAVFGVNAKDQSDAFKETLARLGKAEIRLDVLEPRIAVLEAISNIAVQKVGFKRYNPFAETGGDQSFTLVLLDRTNNGIIFSSLYSRDNARAYGKKIENGIPKHPLSEEEKSALEETLKQK</sequence>
<dbReference type="InterPro" id="IPR027981">
    <property type="entry name" value="DUF4446"/>
</dbReference>
<gene>
    <name evidence="3" type="ORF">A2633_05405</name>
</gene>
<dbReference type="Proteomes" id="UP000177152">
    <property type="component" value="Unassembled WGS sequence"/>
</dbReference>
<feature type="compositionally biased region" description="Basic and acidic residues" evidence="1">
    <location>
        <begin position="139"/>
        <end position="155"/>
    </location>
</feature>
<keyword evidence="2" id="KW-0472">Membrane</keyword>
<dbReference type="Pfam" id="PF14584">
    <property type="entry name" value="DUF4446"/>
    <property type="match status" value="1"/>
</dbReference>
<evidence type="ECO:0000256" key="1">
    <source>
        <dbReference type="SAM" id="MobiDB-lite"/>
    </source>
</evidence>
<accession>A0A1G2K5Q2</accession>
<dbReference type="AlphaFoldDB" id="A0A1G2K5Q2"/>
<evidence type="ECO:0000313" key="3">
    <source>
        <dbReference type="EMBL" id="OGZ94503.1"/>
    </source>
</evidence>
<feature type="transmembrane region" description="Helical" evidence="2">
    <location>
        <begin position="6"/>
        <end position="26"/>
    </location>
</feature>
<proteinExistence type="predicted"/>
<feature type="region of interest" description="Disordered" evidence="1">
    <location>
        <begin position="133"/>
        <end position="155"/>
    </location>
</feature>
<keyword evidence="2" id="KW-1133">Transmembrane helix</keyword>
<comment type="caution">
    <text evidence="3">The sequence shown here is derived from an EMBL/GenBank/DDBJ whole genome shotgun (WGS) entry which is preliminary data.</text>
</comment>
<organism evidence="3 4">
    <name type="scientific">Candidatus Sungbacteria bacterium RIFCSPHIGHO2_01_FULL_47_32</name>
    <dbReference type="NCBI Taxonomy" id="1802264"/>
    <lineage>
        <taxon>Bacteria</taxon>
        <taxon>Candidatus Sungiibacteriota</taxon>
    </lineage>
</organism>
<dbReference type="EMBL" id="MHQC01000034">
    <property type="protein sequence ID" value="OGZ94503.1"/>
    <property type="molecule type" value="Genomic_DNA"/>
</dbReference>
<reference evidence="3 4" key="1">
    <citation type="journal article" date="2016" name="Nat. Commun.">
        <title>Thousands of microbial genomes shed light on interconnected biogeochemical processes in an aquifer system.</title>
        <authorList>
            <person name="Anantharaman K."/>
            <person name="Brown C.T."/>
            <person name="Hug L.A."/>
            <person name="Sharon I."/>
            <person name="Castelle C.J."/>
            <person name="Probst A.J."/>
            <person name="Thomas B.C."/>
            <person name="Singh A."/>
            <person name="Wilkins M.J."/>
            <person name="Karaoz U."/>
            <person name="Brodie E.L."/>
            <person name="Williams K.H."/>
            <person name="Hubbard S.S."/>
            <person name="Banfield J.F."/>
        </authorList>
    </citation>
    <scope>NUCLEOTIDE SEQUENCE [LARGE SCALE GENOMIC DNA]</scope>
</reference>